<dbReference type="HOGENOM" id="CLU_1259738_0_0_7"/>
<accession>T2GAH5</accession>
<keyword evidence="1" id="KW-0808">Transferase</keyword>
<gene>
    <name evidence="1" type="ORF">DGI_1328</name>
</gene>
<dbReference type="GO" id="GO:0032259">
    <property type="term" value="P:methylation"/>
    <property type="evidence" value="ECO:0007669"/>
    <property type="project" value="UniProtKB-KW"/>
</dbReference>
<dbReference type="PATRIC" id="fig|1121448.10.peg.1325"/>
<dbReference type="AlphaFoldDB" id="T2GAH5"/>
<keyword evidence="1" id="KW-0489">Methyltransferase</keyword>
<dbReference type="InterPro" id="IPR029063">
    <property type="entry name" value="SAM-dependent_MTases_sf"/>
</dbReference>
<dbReference type="eggNOG" id="COG2227">
    <property type="taxonomic scope" value="Bacteria"/>
</dbReference>
<organism evidence="1 2">
    <name type="scientific">Megalodesulfovibrio gigas (strain ATCC 19364 / DSM 1382 / NCIMB 9332 / VKM B-1759)</name>
    <name type="common">Desulfovibrio gigas</name>
    <dbReference type="NCBI Taxonomy" id="1121448"/>
    <lineage>
        <taxon>Bacteria</taxon>
        <taxon>Pseudomonadati</taxon>
        <taxon>Thermodesulfobacteriota</taxon>
        <taxon>Desulfovibrionia</taxon>
        <taxon>Desulfovibrionales</taxon>
        <taxon>Desulfovibrionaceae</taxon>
        <taxon>Megalodesulfovibrio</taxon>
    </lineage>
</organism>
<dbReference type="Proteomes" id="UP000016587">
    <property type="component" value="Chromosome"/>
</dbReference>
<dbReference type="RefSeq" id="WP_021759974.1">
    <property type="nucleotide sequence ID" value="NC_022444.1"/>
</dbReference>
<dbReference type="GO" id="GO:0008168">
    <property type="term" value="F:methyltransferase activity"/>
    <property type="evidence" value="ECO:0007669"/>
    <property type="project" value="UniProtKB-KW"/>
</dbReference>
<dbReference type="SUPFAM" id="SSF53335">
    <property type="entry name" value="S-adenosyl-L-methionine-dependent methyltransferases"/>
    <property type="match status" value="1"/>
</dbReference>
<dbReference type="KEGG" id="dgg:DGI_1328"/>
<evidence type="ECO:0000313" key="2">
    <source>
        <dbReference type="Proteomes" id="UP000016587"/>
    </source>
</evidence>
<reference evidence="2" key="2">
    <citation type="submission" date="2013-07" db="EMBL/GenBank/DDBJ databases">
        <authorList>
            <person name="Morais-Silva F.O."/>
            <person name="Rezende A.M."/>
            <person name="Pimentel C."/>
            <person name="Resende D.M."/>
            <person name="Santos C.I."/>
            <person name="Clemente C."/>
            <person name="de Oliveira L.M."/>
            <person name="da Silva S.M."/>
            <person name="Costa D.A."/>
            <person name="Varela-Raposo A."/>
            <person name="Horacio E.C.A."/>
            <person name="Matos M."/>
            <person name="Flores O."/>
            <person name="Ruiz J.C."/>
            <person name="Rodrigues-Pousada C."/>
        </authorList>
    </citation>
    <scope>NUCLEOTIDE SEQUENCE [LARGE SCALE GENOMIC DNA]</scope>
    <source>
        <strain evidence="2">ATCC 19364 / DSM 1382 / NCIMB 9332 / VKM B-1759</strain>
    </source>
</reference>
<dbReference type="Gene3D" id="3.40.50.150">
    <property type="entry name" value="Vaccinia Virus protein VP39"/>
    <property type="match status" value="1"/>
</dbReference>
<proteinExistence type="predicted"/>
<name>T2GAH5_MEGG1</name>
<dbReference type="STRING" id="1121448.DGI_1328"/>
<protein>
    <submittedName>
        <fullName evidence="1">Putative type 12 methyltransferase</fullName>
    </submittedName>
</protein>
<dbReference type="EMBL" id="CP006585">
    <property type="protein sequence ID" value="AGW13179.1"/>
    <property type="molecule type" value="Genomic_DNA"/>
</dbReference>
<dbReference type="OrthoDB" id="5443558at2"/>
<evidence type="ECO:0000313" key="1">
    <source>
        <dbReference type="EMBL" id="AGW13179.1"/>
    </source>
</evidence>
<sequence>MDTRSSTTSDGWTLNCGSGKSFKPDCLNVDINPFWQPDIVADLARPFPPTPETVYSSSRFGAVRLAPGCAARIIAHDLLEHLPQVTTFYETCLRLLAEGGLLDVVVPYDLAHGAWQDPTHVRAFNENSWLYVTDWHWYLGWTEARFELVSLEYRYSQLGQRLLDKGKDAEMIRRRPRAVDAMAVLLRKRSLTDKERGKVATRWAKYLDRPADFTPSQAG</sequence>
<keyword evidence="2" id="KW-1185">Reference proteome</keyword>
<reference evidence="1 2" key="1">
    <citation type="journal article" date="2013" name="J. Bacteriol.">
        <title>Roles of HynAB and Ech, the only two hydrogenases found in the model sulfate reducer Desulfovibrio gigas.</title>
        <authorList>
            <person name="Morais-Silva F.O."/>
            <person name="Santos C.I."/>
            <person name="Rodrigues R."/>
            <person name="Pereira I.A."/>
            <person name="Rodrigues-Pousada C."/>
        </authorList>
    </citation>
    <scope>NUCLEOTIDE SEQUENCE [LARGE SCALE GENOMIC DNA]</scope>
    <source>
        <strain evidence="2">ATCC 19364 / DSM 1382 / NCIMB 9332 / VKM B-1759</strain>
    </source>
</reference>